<dbReference type="PROSITE" id="PS50158">
    <property type="entry name" value="ZF_CCHC"/>
    <property type="match status" value="1"/>
</dbReference>
<evidence type="ECO:0000313" key="3">
    <source>
        <dbReference type="EMBL" id="GMR58434.1"/>
    </source>
</evidence>
<sequence length="172" mass="19630">MSLDRPDLVDPESKQKFDELIDYMKDLVKRNLPDELTQSTVDPQFNEVAMKRVVEFGYRDTTHFCESFPEIFQVYYFGVQRELIISLHTTQPRVKPSWMRDPTAAPFPNGVSHQPQPSVVDPTLAPLPPICVPPCNCFISPEGRNSYEYKPCTNCNMMGHYSPECPSSPRGS</sequence>
<dbReference type="GO" id="GO:0008270">
    <property type="term" value="F:zinc ion binding"/>
    <property type="evidence" value="ECO:0007669"/>
    <property type="project" value="UniProtKB-KW"/>
</dbReference>
<organism evidence="3 4">
    <name type="scientific">Pristionchus mayeri</name>
    <dbReference type="NCBI Taxonomy" id="1317129"/>
    <lineage>
        <taxon>Eukaryota</taxon>
        <taxon>Metazoa</taxon>
        <taxon>Ecdysozoa</taxon>
        <taxon>Nematoda</taxon>
        <taxon>Chromadorea</taxon>
        <taxon>Rhabditida</taxon>
        <taxon>Rhabditina</taxon>
        <taxon>Diplogasteromorpha</taxon>
        <taxon>Diplogasteroidea</taxon>
        <taxon>Neodiplogasteridae</taxon>
        <taxon>Pristionchus</taxon>
    </lineage>
</organism>
<dbReference type="AlphaFoldDB" id="A0AAN5DAH7"/>
<dbReference type="GO" id="GO:0003676">
    <property type="term" value="F:nucleic acid binding"/>
    <property type="evidence" value="ECO:0007669"/>
    <property type="project" value="InterPro"/>
</dbReference>
<name>A0AAN5DAH7_9BILA</name>
<protein>
    <recommendedName>
        <fullName evidence="2">CCHC-type domain-containing protein</fullName>
    </recommendedName>
</protein>
<evidence type="ECO:0000313" key="4">
    <source>
        <dbReference type="Proteomes" id="UP001328107"/>
    </source>
</evidence>
<keyword evidence="1" id="KW-0479">Metal-binding</keyword>
<evidence type="ECO:0000256" key="1">
    <source>
        <dbReference type="PROSITE-ProRule" id="PRU00047"/>
    </source>
</evidence>
<dbReference type="InterPro" id="IPR001878">
    <property type="entry name" value="Znf_CCHC"/>
</dbReference>
<keyword evidence="1" id="KW-0862">Zinc</keyword>
<proteinExistence type="predicted"/>
<feature type="domain" description="CCHC-type" evidence="2">
    <location>
        <begin position="152"/>
        <end position="167"/>
    </location>
</feature>
<reference evidence="4" key="1">
    <citation type="submission" date="2022-10" db="EMBL/GenBank/DDBJ databases">
        <title>Genome assembly of Pristionchus species.</title>
        <authorList>
            <person name="Yoshida K."/>
            <person name="Sommer R.J."/>
        </authorList>
    </citation>
    <scope>NUCLEOTIDE SEQUENCE [LARGE SCALE GENOMIC DNA]</scope>
    <source>
        <strain evidence="4">RS5460</strain>
    </source>
</reference>
<evidence type="ECO:0000259" key="2">
    <source>
        <dbReference type="PROSITE" id="PS50158"/>
    </source>
</evidence>
<keyword evidence="4" id="KW-1185">Reference proteome</keyword>
<accession>A0AAN5DAH7</accession>
<gene>
    <name evidence="3" type="ORF">PMAYCL1PPCAC_28629</name>
</gene>
<dbReference type="EMBL" id="BTRK01000006">
    <property type="protein sequence ID" value="GMR58434.1"/>
    <property type="molecule type" value="Genomic_DNA"/>
</dbReference>
<keyword evidence="1" id="KW-0863">Zinc-finger</keyword>
<dbReference type="Proteomes" id="UP001328107">
    <property type="component" value="Unassembled WGS sequence"/>
</dbReference>
<comment type="caution">
    <text evidence="3">The sequence shown here is derived from an EMBL/GenBank/DDBJ whole genome shotgun (WGS) entry which is preliminary data.</text>
</comment>